<feature type="non-terminal residue" evidence="13">
    <location>
        <position position="464"/>
    </location>
</feature>
<dbReference type="InterPro" id="IPR008909">
    <property type="entry name" value="DALR_anticod-bd"/>
</dbReference>
<comment type="catalytic activity">
    <reaction evidence="11">
        <text>tRNA(Arg) + L-arginine + ATP = L-arginyl-tRNA(Arg) + AMP + diphosphate</text>
        <dbReference type="Rhea" id="RHEA:20301"/>
        <dbReference type="Rhea" id="RHEA-COMP:9658"/>
        <dbReference type="Rhea" id="RHEA-COMP:9673"/>
        <dbReference type="ChEBI" id="CHEBI:30616"/>
        <dbReference type="ChEBI" id="CHEBI:32682"/>
        <dbReference type="ChEBI" id="CHEBI:33019"/>
        <dbReference type="ChEBI" id="CHEBI:78442"/>
        <dbReference type="ChEBI" id="CHEBI:78513"/>
        <dbReference type="ChEBI" id="CHEBI:456215"/>
        <dbReference type="EC" id="6.1.1.19"/>
    </reaction>
</comment>
<gene>
    <name evidence="13" type="ORF">S01H1_07894</name>
</gene>
<dbReference type="InterPro" id="IPR009080">
    <property type="entry name" value="tRNAsynth_Ia_anticodon-bd"/>
</dbReference>
<dbReference type="PANTHER" id="PTHR11956">
    <property type="entry name" value="ARGINYL-TRNA SYNTHETASE"/>
    <property type="match status" value="1"/>
</dbReference>
<keyword evidence="7" id="KW-0547">Nucleotide-binding</keyword>
<keyword evidence="6" id="KW-0436">Ligase</keyword>
<sequence>ANALSTDITAELYSQVEIAGPGFVNVFLAPSLIHSALREILEMGDRFGYSTAGQEKPVQVEFVSSNPTGPLTVGHGRQAVLGDVLASLYTTLGYKVSREYYFNDEGHQIDLLAQSLWARYRQEFGDTTSIPEQGYKGEYIVGIARQLAKEPGPSLADFDEQTANRFKQEAISRISSMIKNDLDLLGVKFDSWFSEQTLHHSGEVAAALEALKTCGGIYEREGAIWLKTEENHGVKDSVLVRSDGRPTYLMVDIAYHINKHRRGFVHVINVQGADHQVEQSCMRAAMRILGYPEDFLDYAVHQFVSIREHEKITRMSTRAGKFILLNDLLDELGRDVVRYFMVARKPTSHLEFDIDLARTQSLDNPLYYIQYAHTRIVSIFRRIDSPALSPQVDLRPLEKREELDLIKQLDRFPEMLQQAAFEFSPHLVTDYALTLARAFHAYYDSYRVLGDQERLTTARLALLR</sequence>
<dbReference type="GO" id="GO:0004814">
    <property type="term" value="F:arginine-tRNA ligase activity"/>
    <property type="evidence" value="ECO:0007669"/>
    <property type="project" value="UniProtKB-EC"/>
</dbReference>
<dbReference type="InterPro" id="IPR036695">
    <property type="entry name" value="Arg-tRNA-synth_N_sf"/>
</dbReference>
<dbReference type="GO" id="GO:0006420">
    <property type="term" value="P:arginyl-tRNA aminoacylation"/>
    <property type="evidence" value="ECO:0007669"/>
    <property type="project" value="InterPro"/>
</dbReference>
<organism evidence="13">
    <name type="scientific">marine sediment metagenome</name>
    <dbReference type="NCBI Taxonomy" id="412755"/>
    <lineage>
        <taxon>unclassified sequences</taxon>
        <taxon>metagenomes</taxon>
        <taxon>ecological metagenomes</taxon>
    </lineage>
</organism>
<evidence type="ECO:0000256" key="9">
    <source>
        <dbReference type="ARBA" id="ARBA00022917"/>
    </source>
</evidence>
<feature type="non-terminal residue" evidence="13">
    <location>
        <position position="1"/>
    </location>
</feature>
<dbReference type="NCBIfam" id="TIGR00456">
    <property type="entry name" value="argS"/>
    <property type="match status" value="1"/>
</dbReference>
<dbReference type="Pfam" id="PF00750">
    <property type="entry name" value="tRNA-synt_1d"/>
    <property type="match status" value="1"/>
</dbReference>
<evidence type="ECO:0000256" key="4">
    <source>
        <dbReference type="ARBA" id="ARBA00012837"/>
    </source>
</evidence>
<protein>
    <recommendedName>
        <fullName evidence="4">arginine--tRNA ligase</fullName>
        <ecNumber evidence="4">6.1.1.19</ecNumber>
    </recommendedName>
</protein>
<evidence type="ECO:0000256" key="8">
    <source>
        <dbReference type="ARBA" id="ARBA00022840"/>
    </source>
</evidence>
<dbReference type="InterPro" id="IPR001278">
    <property type="entry name" value="Arg-tRNA-ligase"/>
</dbReference>
<dbReference type="GO" id="GO:0005524">
    <property type="term" value="F:ATP binding"/>
    <property type="evidence" value="ECO:0007669"/>
    <property type="project" value="UniProtKB-KW"/>
</dbReference>
<evidence type="ECO:0000256" key="2">
    <source>
        <dbReference type="ARBA" id="ARBA00005594"/>
    </source>
</evidence>
<dbReference type="EMBL" id="BARS01004049">
    <property type="protein sequence ID" value="GAF72248.1"/>
    <property type="molecule type" value="Genomic_DNA"/>
</dbReference>
<keyword evidence="8" id="KW-0067">ATP-binding</keyword>
<evidence type="ECO:0000256" key="11">
    <source>
        <dbReference type="ARBA" id="ARBA00049339"/>
    </source>
</evidence>
<dbReference type="PRINTS" id="PR01038">
    <property type="entry name" value="TRNASYNTHARG"/>
</dbReference>
<evidence type="ECO:0000256" key="1">
    <source>
        <dbReference type="ARBA" id="ARBA00004496"/>
    </source>
</evidence>
<dbReference type="AlphaFoldDB" id="X0RTX7"/>
<dbReference type="CDD" id="cd00671">
    <property type="entry name" value="ArgRS_core"/>
    <property type="match status" value="1"/>
</dbReference>
<evidence type="ECO:0000256" key="7">
    <source>
        <dbReference type="ARBA" id="ARBA00022741"/>
    </source>
</evidence>
<keyword evidence="9" id="KW-0648">Protein biosynthesis</keyword>
<evidence type="ECO:0000313" key="13">
    <source>
        <dbReference type="EMBL" id="GAF72248.1"/>
    </source>
</evidence>
<dbReference type="Gene3D" id="3.40.50.620">
    <property type="entry name" value="HUPs"/>
    <property type="match status" value="1"/>
</dbReference>
<dbReference type="InterPro" id="IPR001412">
    <property type="entry name" value="aa-tRNA-synth_I_CS"/>
</dbReference>
<dbReference type="Pfam" id="PF05746">
    <property type="entry name" value="DALR_1"/>
    <property type="match status" value="1"/>
</dbReference>
<accession>X0RTX7</accession>
<reference evidence="13" key="1">
    <citation type="journal article" date="2014" name="Front. Microbiol.">
        <title>High frequency of phylogenetically diverse reductive dehalogenase-homologous genes in deep subseafloor sedimentary metagenomes.</title>
        <authorList>
            <person name="Kawai M."/>
            <person name="Futagami T."/>
            <person name="Toyoda A."/>
            <person name="Takaki Y."/>
            <person name="Nishi S."/>
            <person name="Hori S."/>
            <person name="Arai W."/>
            <person name="Tsubouchi T."/>
            <person name="Morono Y."/>
            <person name="Uchiyama I."/>
            <person name="Ito T."/>
            <person name="Fujiyama A."/>
            <person name="Inagaki F."/>
            <person name="Takami H."/>
        </authorList>
    </citation>
    <scope>NUCLEOTIDE SEQUENCE</scope>
    <source>
        <strain evidence="13">Expedition CK06-06</strain>
    </source>
</reference>
<keyword evidence="5" id="KW-0963">Cytoplasm</keyword>
<proteinExistence type="inferred from homology"/>
<dbReference type="Gene3D" id="3.30.1360.70">
    <property type="entry name" value="Arginyl tRNA synthetase N-terminal domain"/>
    <property type="match status" value="1"/>
</dbReference>
<dbReference type="GO" id="GO:0005737">
    <property type="term" value="C:cytoplasm"/>
    <property type="evidence" value="ECO:0007669"/>
    <property type="project" value="UniProtKB-SubCell"/>
</dbReference>
<dbReference type="FunFam" id="3.40.50.620:FF:000062">
    <property type="entry name" value="Arginine--tRNA ligase"/>
    <property type="match status" value="1"/>
</dbReference>
<dbReference type="InterPro" id="IPR035684">
    <property type="entry name" value="ArgRS_core"/>
</dbReference>
<dbReference type="SUPFAM" id="SSF47323">
    <property type="entry name" value="Anticodon-binding domain of a subclass of class I aminoacyl-tRNA synthetases"/>
    <property type="match status" value="1"/>
</dbReference>
<keyword evidence="10" id="KW-0030">Aminoacyl-tRNA synthetase</keyword>
<dbReference type="InterPro" id="IPR014729">
    <property type="entry name" value="Rossmann-like_a/b/a_fold"/>
</dbReference>
<comment type="similarity">
    <text evidence="2">Belongs to the class-I aminoacyl-tRNA synthetase family.</text>
</comment>
<dbReference type="SUPFAM" id="SSF52374">
    <property type="entry name" value="Nucleotidylyl transferase"/>
    <property type="match status" value="1"/>
</dbReference>
<comment type="subunit">
    <text evidence="3">Monomer.</text>
</comment>
<evidence type="ECO:0000256" key="10">
    <source>
        <dbReference type="ARBA" id="ARBA00023146"/>
    </source>
</evidence>
<name>X0RTX7_9ZZZZ</name>
<feature type="domain" description="DALR anticodon binding" evidence="12">
    <location>
        <begin position="369"/>
        <end position="464"/>
    </location>
</feature>
<comment type="subcellular location">
    <subcellularLocation>
        <location evidence="1">Cytoplasm</location>
    </subcellularLocation>
</comment>
<dbReference type="PROSITE" id="PS00178">
    <property type="entry name" value="AA_TRNA_LIGASE_I"/>
    <property type="match status" value="1"/>
</dbReference>
<evidence type="ECO:0000256" key="3">
    <source>
        <dbReference type="ARBA" id="ARBA00011245"/>
    </source>
</evidence>
<dbReference type="EC" id="6.1.1.19" evidence="4"/>
<dbReference type="SUPFAM" id="SSF55190">
    <property type="entry name" value="Arginyl-tRNA synthetase (ArgRS), N-terminal 'additional' domain"/>
    <property type="match status" value="1"/>
</dbReference>
<dbReference type="PANTHER" id="PTHR11956:SF5">
    <property type="entry name" value="ARGININE--TRNA LIGASE, CYTOPLASMIC"/>
    <property type="match status" value="1"/>
</dbReference>
<comment type="caution">
    <text evidence="13">The sequence shown here is derived from an EMBL/GenBank/DDBJ whole genome shotgun (WGS) entry which is preliminary data.</text>
</comment>
<evidence type="ECO:0000256" key="6">
    <source>
        <dbReference type="ARBA" id="ARBA00022598"/>
    </source>
</evidence>
<evidence type="ECO:0000259" key="12">
    <source>
        <dbReference type="SMART" id="SM00836"/>
    </source>
</evidence>
<evidence type="ECO:0000256" key="5">
    <source>
        <dbReference type="ARBA" id="ARBA00022490"/>
    </source>
</evidence>
<dbReference type="SMART" id="SM00836">
    <property type="entry name" value="DALR_1"/>
    <property type="match status" value="1"/>
</dbReference>
<dbReference type="Gene3D" id="1.10.730.10">
    <property type="entry name" value="Isoleucyl-tRNA Synthetase, Domain 1"/>
    <property type="match status" value="1"/>
</dbReference>